<comment type="function">
    <text evidence="6">Chaperone protein involved in the assembly of the mitochondrial NADH:ubiquinone oxidoreductase complex (complex I). Participates in constructing the membrane arm of complex I.</text>
</comment>
<dbReference type="CTD" id="51300"/>
<evidence type="ECO:0000256" key="1">
    <source>
        <dbReference type="ARBA" id="ARBA00004141"/>
    </source>
</evidence>
<feature type="coiled-coil region" evidence="9">
    <location>
        <begin position="198"/>
        <end position="225"/>
    </location>
</feature>
<evidence type="ECO:0000256" key="9">
    <source>
        <dbReference type="SAM" id="Coils"/>
    </source>
</evidence>
<dbReference type="HOGENOM" id="CLU_068982_0_0_1"/>
<dbReference type="eggNOG" id="KOG4608">
    <property type="taxonomic scope" value="Eukaryota"/>
</dbReference>
<dbReference type="FunCoup" id="G1KP56">
    <property type="interactions" value="243"/>
</dbReference>
<dbReference type="GeneID" id="100563009"/>
<keyword evidence="4 11" id="KW-1133">Transmembrane helix</keyword>
<feature type="compositionally biased region" description="Low complexity" evidence="10">
    <location>
        <begin position="1"/>
        <end position="26"/>
    </location>
</feature>
<evidence type="ECO:0000256" key="3">
    <source>
        <dbReference type="ARBA" id="ARBA00022692"/>
    </source>
</evidence>
<evidence type="ECO:0000256" key="6">
    <source>
        <dbReference type="ARBA" id="ARBA00037236"/>
    </source>
</evidence>
<keyword evidence="5 11" id="KW-0472">Membrane</keyword>
<comment type="subcellular location">
    <subcellularLocation>
        <location evidence="1">Membrane</location>
        <topology evidence="1">Multi-pass membrane protein</topology>
    </subcellularLocation>
</comment>
<dbReference type="AlphaFoldDB" id="G1KP56"/>
<proteinExistence type="inferred from homology"/>
<sequence>MAEAGLRALAGGKAAASSSSPSPASEPRAEDSGWGRLRELFRRDEYNRYPEETLNIIKATISGGIVGLIYGGIPGFIYAKKRYIEQSEGEVYHNRLDAVQSAHRAGTRGFIRYGWRWSWRVAAFVAIFNTVSTGLTAYRDKISLSHFAIAGACTGGLFRLNLGLRGLLGGSILGALLGVPAGGLLMAAQNLAGESLHEKRKRKQRELYEQKLAEWETSLKITENISGDTNIAFQEGSGELNAGKMQELQIFHPKS</sequence>
<reference evidence="12 13" key="1">
    <citation type="submission" date="2009-12" db="EMBL/GenBank/DDBJ databases">
        <title>The Genome Sequence of Anolis carolinensis (Green Anole Lizard).</title>
        <authorList>
            <consortium name="The Genome Sequencing Platform"/>
            <person name="Di Palma F."/>
            <person name="Alfoldi J."/>
            <person name="Heiman D."/>
            <person name="Young S."/>
            <person name="Grabherr M."/>
            <person name="Johnson J."/>
            <person name="Lander E.S."/>
            <person name="Lindblad-Toh K."/>
        </authorList>
    </citation>
    <scope>NUCLEOTIDE SEQUENCE [LARGE SCALE GENOMIC DNA]</scope>
    <source>
        <strain evidence="12 13">JBL SC #1</strain>
    </source>
</reference>
<dbReference type="KEGG" id="acs:100563009"/>
<evidence type="ECO:0000256" key="7">
    <source>
        <dbReference type="ARBA" id="ARBA00040778"/>
    </source>
</evidence>
<reference evidence="12" key="2">
    <citation type="submission" date="2025-08" db="UniProtKB">
        <authorList>
            <consortium name="Ensembl"/>
        </authorList>
    </citation>
    <scope>IDENTIFICATION</scope>
</reference>
<keyword evidence="9" id="KW-0175">Coiled coil</keyword>
<name>G1KP56_ANOCA</name>
<keyword evidence="3 11" id="KW-0812">Transmembrane</keyword>
<evidence type="ECO:0000256" key="2">
    <source>
        <dbReference type="ARBA" id="ARBA00008444"/>
    </source>
</evidence>
<dbReference type="Proteomes" id="UP000001646">
    <property type="component" value="Chromosome 3"/>
</dbReference>
<dbReference type="OrthoDB" id="5826189at2759"/>
<evidence type="ECO:0000313" key="12">
    <source>
        <dbReference type="Ensembl" id="ENSACAP00000013497.4"/>
    </source>
</evidence>
<dbReference type="Ensembl" id="ENSACAT00000013775.4">
    <property type="protein sequence ID" value="ENSACAP00000013497.4"/>
    <property type="gene ID" value="ENSACAG00000013754.4"/>
</dbReference>
<accession>G1KP56</accession>
<organism evidence="12 13">
    <name type="scientific">Anolis carolinensis</name>
    <name type="common">Green anole</name>
    <name type="synonym">American chameleon</name>
    <dbReference type="NCBI Taxonomy" id="28377"/>
    <lineage>
        <taxon>Eukaryota</taxon>
        <taxon>Metazoa</taxon>
        <taxon>Chordata</taxon>
        <taxon>Craniata</taxon>
        <taxon>Vertebrata</taxon>
        <taxon>Euteleostomi</taxon>
        <taxon>Lepidosauria</taxon>
        <taxon>Squamata</taxon>
        <taxon>Bifurcata</taxon>
        <taxon>Unidentata</taxon>
        <taxon>Episquamata</taxon>
        <taxon>Toxicofera</taxon>
        <taxon>Iguania</taxon>
        <taxon>Dactyloidae</taxon>
        <taxon>Anolis</taxon>
    </lineage>
</organism>
<evidence type="ECO:0000256" key="4">
    <source>
        <dbReference type="ARBA" id="ARBA00022989"/>
    </source>
</evidence>
<protein>
    <recommendedName>
        <fullName evidence="7">Complex I assembly factor TIMMDC1, mitochondrial</fullName>
    </recommendedName>
    <alternativeName>
        <fullName evidence="8">Translocase of inner mitochondrial membrane domain-containing protein 1</fullName>
    </alternativeName>
</protein>
<feature type="region of interest" description="Disordered" evidence="10">
    <location>
        <begin position="1"/>
        <end position="31"/>
    </location>
</feature>
<gene>
    <name evidence="12" type="primary">timmdc1</name>
</gene>
<dbReference type="InterPro" id="IPR055299">
    <property type="entry name" value="TIMMDC1"/>
</dbReference>
<dbReference type="InParanoid" id="G1KP56"/>
<evidence type="ECO:0000313" key="13">
    <source>
        <dbReference type="Proteomes" id="UP000001646"/>
    </source>
</evidence>
<reference evidence="12" key="3">
    <citation type="submission" date="2025-09" db="UniProtKB">
        <authorList>
            <consortium name="Ensembl"/>
        </authorList>
    </citation>
    <scope>IDENTIFICATION</scope>
</reference>
<dbReference type="Pfam" id="PF02466">
    <property type="entry name" value="Tim17"/>
    <property type="match status" value="1"/>
</dbReference>
<keyword evidence="13" id="KW-1185">Reference proteome</keyword>
<evidence type="ECO:0000256" key="8">
    <source>
        <dbReference type="ARBA" id="ARBA00041344"/>
    </source>
</evidence>
<dbReference type="GO" id="GO:0016020">
    <property type="term" value="C:membrane"/>
    <property type="evidence" value="ECO:0007669"/>
    <property type="project" value="UniProtKB-SubCell"/>
</dbReference>
<dbReference type="STRING" id="28377.ENSACAP00000013497"/>
<dbReference type="PANTHER" id="PTHR13002">
    <property type="entry name" value="C3ORF1 PROTEIN-RELATED"/>
    <property type="match status" value="1"/>
</dbReference>
<evidence type="ECO:0000256" key="11">
    <source>
        <dbReference type="SAM" id="Phobius"/>
    </source>
</evidence>
<evidence type="ECO:0000256" key="5">
    <source>
        <dbReference type="ARBA" id="ARBA00023136"/>
    </source>
</evidence>
<evidence type="ECO:0000256" key="10">
    <source>
        <dbReference type="SAM" id="MobiDB-lite"/>
    </source>
</evidence>
<dbReference type="GO" id="GO:0032981">
    <property type="term" value="P:mitochondrial respiratory chain complex I assembly"/>
    <property type="evidence" value="ECO:0007669"/>
    <property type="project" value="InterPro"/>
</dbReference>
<feature type="transmembrane region" description="Helical" evidence="11">
    <location>
        <begin position="56"/>
        <end position="79"/>
    </location>
</feature>
<dbReference type="Bgee" id="ENSACAG00000013754">
    <property type="expression patterns" value="Expressed in forelimb bud and 13 other cell types or tissues"/>
</dbReference>
<dbReference type="PANTHER" id="PTHR13002:SF1">
    <property type="entry name" value="COMPLEX I ASSEMBLY FACTOR TIMMDC1, MITOCHONDRIAL"/>
    <property type="match status" value="1"/>
</dbReference>
<dbReference type="GO" id="GO:0005739">
    <property type="term" value="C:mitochondrion"/>
    <property type="evidence" value="ECO:0000318"/>
    <property type="project" value="GO_Central"/>
</dbReference>
<dbReference type="GeneTree" id="ENSGT00390000013817"/>
<feature type="transmembrane region" description="Helical" evidence="11">
    <location>
        <begin position="117"/>
        <end position="138"/>
    </location>
</feature>
<feature type="transmembrane region" description="Helical" evidence="11">
    <location>
        <begin position="167"/>
        <end position="192"/>
    </location>
</feature>
<comment type="similarity">
    <text evidence="2">Belongs to the Tim17/Tim22/Tim23 family.</text>
</comment>